<dbReference type="EMBL" id="JABBGI010000012">
    <property type="protein sequence ID" value="NML70320.1"/>
    <property type="molecule type" value="Genomic_DNA"/>
</dbReference>
<accession>A0A7Y0FS33</accession>
<dbReference type="Proteomes" id="UP000544054">
    <property type="component" value="Unassembled WGS sequence"/>
</dbReference>
<gene>
    <name evidence="1" type="ORF">HHL23_10975</name>
</gene>
<evidence type="ECO:0000313" key="1">
    <source>
        <dbReference type="EMBL" id="NML70320.1"/>
    </source>
</evidence>
<organism evidence="1 2">
    <name type="scientific">Chryseobacterium antibioticum</name>
    <dbReference type="NCBI Taxonomy" id="2728847"/>
    <lineage>
        <taxon>Bacteria</taxon>
        <taxon>Pseudomonadati</taxon>
        <taxon>Bacteroidota</taxon>
        <taxon>Flavobacteriia</taxon>
        <taxon>Flavobacteriales</taxon>
        <taxon>Weeksellaceae</taxon>
        <taxon>Chryseobacterium group</taxon>
        <taxon>Chryseobacterium</taxon>
    </lineage>
</organism>
<proteinExistence type="predicted"/>
<comment type="caution">
    <text evidence="1">The sequence shown here is derived from an EMBL/GenBank/DDBJ whole genome shotgun (WGS) entry which is preliminary data.</text>
</comment>
<protein>
    <submittedName>
        <fullName evidence="1">Uncharacterized protein</fullName>
    </submittedName>
</protein>
<evidence type="ECO:0000313" key="2">
    <source>
        <dbReference type="Proteomes" id="UP000544054"/>
    </source>
</evidence>
<dbReference type="RefSeq" id="WP_169234848.1">
    <property type="nucleotide sequence ID" value="NZ_JABBGI010000012.1"/>
</dbReference>
<keyword evidence="2" id="KW-1185">Reference proteome</keyword>
<name>A0A7Y0FS33_9FLAO</name>
<sequence>MAIVKKANNINVQVTNNYTSLSKVSHEESGEVIIKATKQNLELSSQRRAILQGHGRESAGEDKAPLRVLNVEGPFDDKEMKVSLMEKDKWYTFKATQFNRKAEEKELKELKWARQYDDGKIVETTDSGAKGSKNIFFMVKSTTQASKIRIYAYFKKANKNVSAEAKIVQQEIILIVGTEQHSANYGNKMMFPAQAVREIRQNYSAYKYLTILMFTDGYNSEELSNPENSAKAFNANVNFKKINTVTDLINYFNKGDSKVIRGNVKISTIKVFAHGLPSIFDFGLDGKNQLTQRFEIKHISEIKKESFVSSPIIYSFACRTGNLDNRPEASKKGYTYDSNWIELVKPQESLAQKLADYFNATVYAYIKRSEYKSTWDDKGNKAYKNKYIQIEDEDLNGEAYRPNQWDEALWNPQGAYAPPTVGTTPTGLPSQVYKFEKNKKAVPK</sequence>
<reference evidence="1 2" key="1">
    <citation type="submission" date="2020-04" db="EMBL/GenBank/DDBJ databases">
        <title>Chryseobacterium sp. RP-3-3 sp. nov., isolated from Jeju soil.</title>
        <authorList>
            <person name="Dahal R.H."/>
        </authorList>
    </citation>
    <scope>NUCLEOTIDE SEQUENCE [LARGE SCALE GENOMIC DNA]</scope>
    <source>
        <strain evidence="1 2">RP-3-3</strain>
    </source>
</reference>
<dbReference type="AlphaFoldDB" id="A0A7Y0FS33"/>